<dbReference type="EMBL" id="CP134537">
    <property type="protein sequence ID" value="WNH08219.1"/>
    <property type="molecule type" value="Genomic_DNA"/>
</dbReference>
<protein>
    <submittedName>
        <fullName evidence="1">Cyclase family protein</fullName>
        <ecNumber evidence="1">3.5.-.-</ecNumber>
    </submittedName>
</protein>
<dbReference type="Proteomes" id="UP001302806">
    <property type="component" value="Chromosome"/>
</dbReference>
<dbReference type="Gene3D" id="3.50.30.50">
    <property type="entry name" value="Putative cyclase"/>
    <property type="match status" value="1"/>
</dbReference>
<dbReference type="InterPro" id="IPR007325">
    <property type="entry name" value="KFase/CYL"/>
</dbReference>
<dbReference type="EC" id="3.5.-.-" evidence="1"/>
<evidence type="ECO:0000313" key="2">
    <source>
        <dbReference type="Proteomes" id="UP001302806"/>
    </source>
</evidence>
<evidence type="ECO:0000313" key="1">
    <source>
        <dbReference type="EMBL" id="WNH08219.1"/>
    </source>
</evidence>
<sequence>MLATIQYNSRKLQINLSNPIDISMPLRASKSNVNAWYIDEPKIEPVKDDQWIASVKDGACINFNNITFNPHAHGTHTECVGHITEKVHSINQNLKQFFFLAEVITVAPEKLNGDFVISKKQLQFAIGNKKRDAIVIRTIPNTNEKLSKQYSDTNPTYLLEEAAIYLREKSIKHLLIDLPSVDKERDNCELLAHNAFWNTKGKTRFDATITEFIFVPNTVDDGSYFLNLQIAPFENDATPSKPILYKIMD</sequence>
<keyword evidence="1" id="KW-0378">Hydrolase</keyword>
<dbReference type="Pfam" id="PF04199">
    <property type="entry name" value="Cyclase"/>
    <property type="match status" value="1"/>
</dbReference>
<dbReference type="RefSeq" id="WP_415864950.1">
    <property type="nucleotide sequence ID" value="NZ_CP134537.1"/>
</dbReference>
<name>A0ABY9XR85_9FLAO</name>
<dbReference type="InterPro" id="IPR037175">
    <property type="entry name" value="KFase_sf"/>
</dbReference>
<dbReference type="GO" id="GO:0016787">
    <property type="term" value="F:hydrolase activity"/>
    <property type="evidence" value="ECO:0007669"/>
    <property type="project" value="UniProtKB-KW"/>
</dbReference>
<organism evidence="1 2">
    <name type="scientific">Thalassobellus suaedae</name>
    <dbReference type="NCBI Taxonomy" id="3074124"/>
    <lineage>
        <taxon>Bacteria</taxon>
        <taxon>Pseudomonadati</taxon>
        <taxon>Bacteroidota</taxon>
        <taxon>Flavobacteriia</taxon>
        <taxon>Flavobacteriales</taxon>
        <taxon>Flavobacteriaceae</taxon>
        <taxon>Thalassobellus</taxon>
    </lineage>
</organism>
<dbReference type="SUPFAM" id="SSF102198">
    <property type="entry name" value="Putative cyclase"/>
    <property type="match status" value="1"/>
</dbReference>
<proteinExistence type="predicted"/>
<accession>A0ABY9XR85</accession>
<gene>
    <name evidence="1" type="ORF">RHP51_13795</name>
</gene>
<reference evidence="1 2" key="1">
    <citation type="submission" date="2023-09" db="EMBL/GenBank/DDBJ databases">
        <title>Thalassobella suaedae gen. nov., sp. nov., a marine bacterium of the family Flavobacteriaceae isolated from a halophyte Suaeda japonica.</title>
        <authorList>
            <person name="Lee S.Y."/>
            <person name="Hwang C.Y."/>
        </authorList>
    </citation>
    <scope>NUCLEOTIDE SEQUENCE [LARGE SCALE GENOMIC DNA]</scope>
    <source>
        <strain evidence="1 2">HL-DH14</strain>
    </source>
</reference>